<organism evidence="2 3">
    <name type="scientific">Pleurodeles waltl</name>
    <name type="common">Iberian ribbed newt</name>
    <dbReference type="NCBI Taxonomy" id="8319"/>
    <lineage>
        <taxon>Eukaryota</taxon>
        <taxon>Metazoa</taxon>
        <taxon>Chordata</taxon>
        <taxon>Craniata</taxon>
        <taxon>Vertebrata</taxon>
        <taxon>Euteleostomi</taxon>
        <taxon>Amphibia</taxon>
        <taxon>Batrachia</taxon>
        <taxon>Caudata</taxon>
        <taxon>Salamandroidea</taxon>
        <taxon>Salamandridae</taxon>
        <taxon>Pleurodelinae</taxon>
        <taxon>Pleurodeles</taxon>
    </lineage>
</organism>
<comment type="caution">
    <text evidence="2">The sequence shown here is derived from an EMBL/GenBank/DDBJ whole genome shotgun (WGS) entry which is preliminary data.</text>
</comment>
<dbReference type="AlphaFoldDB" id="A0AAV7QK82"/>
<evidence type="ECO:0000256" key="1">
    <source>
        <dbReference type="SAM" id="MobiDB-lite"/>
    </source>
</evidence>
<evidence type="ECO:0000313" key="3">
    <source>
        <dbReference type="Proteomes" id="UP001066276"/>
    </source>
</evidence>
<feature type="non-terminal residue" evidence="2">
    <location>
        <position position="83"/>
    </location>
</feature>
<dbReference type="Proteomes" id="UP001066276">
    <property type="component" value="Chromosome 6"/>
</dbReference>
<feature type="non-terminal residue" evidence="2">
    <location>
        <position position="1"/>
    </location>
</feature>
<feature type="region of interest" description="Disordered" evidence="1">
    <location>
        <begin position="1"/>
        <end position="31"/>
    </location>
</feature>
<accession>A0AAV7QK82</accession>
<gene>
    <name evidence="2" type="ORF">NDU88_005268</name>
</gene>
<name>A0AAV7QK82_PLEWA</name>
<dbReference type="EMBL" id="JANPWB010000010">
    <property type="protein sequence ID" value="KAJ1138888.1"/>
    <property type="molecule type" value="Genomic_DNA"/>
</dbReference>
<protein>
    <submittedName>
        <fullName evidence="2">Uncharacterized protein</fullName>
    </submittedName>
</protein>
<sequence length="83" mass="9117">KESSTGPQKPAQEGGPRASSQTNFGYKGKNFDPKRPGVVAVISLDTKLETRPVPRKVPLPTPLQLTLEWLVSKWDQQCAQSKS</sequence>
<evidence type="ECO:0000313" key="2">
    <source>
        <dbReference type="EMBL" id="KAJ1138888.1"/>
    </source>
</evidence>
<reference evidence="2" key="1">
    <citation type="journal article" date="2022" name="bioRxiv">
        <title>Sequencing and chromosome-scale assembly of the giantPleurodeles waltlgenome.</title>
        <authorList>
            <person name="Brown T."/>
            <person name="Elewa A."/>
            <person name="Iarovenko S."/>
            <person name="Subramanian E."/>
            <person name="Araus A.J."/>
            <person name="Petzold A."/>
            <person name="Susuki M."/>
            <person name="Suzuki K.-i.T."/>
            <person name="Hayashi T."/>
            <person name="Toyoda A."/>
            <person name="Oliveira C."/>
            <person name="Osipova E."/>
            <person name="Leigh N.D."/>
            <person name="Simon A."/>
            <person name="Yun M.H."/>
        </authorList>
    </citation>
    <scope>NUCLEOTIDE SEQUENCE</scope>
    <source>
        <strain evidence="2">20211129_DDA</strain>
        <tissue evidence="2">Liver</tissue>
    </source>
</reference>
<proteinExistence type="predicted"/>
<keyword evidence="3" id="KW-1185">Reference proteome</keyword>